<dbReference type="PANTHER" id="PTHR39217:SF1">
    <property type="entry name" value="GLUTATHIONE SYNTHETASE"/>
    <property type="match status" value="1"/>
</dbReference>
<accession>A0ABT0S2B7</accession>
<dbReference type="EMBL" id="JAMGBE010000002">
    <property type="protein sequence ID" value="MCL6730005.1"/>
    <property type="molecule type" value="Genomic_DNA"/>
</dbReference>
<gene>
    <name evidence="1" type="ORF">LZ538_08035</name>
</gene>
<evidence type="ECO:0000313" key="1">
    <source>
        <dbReference type="EMBL" id="MCL6730005.1"/>
    </source>
</evidence>
<dbReference type="InterPro" id="IPR053191">
    <property type="entry name" value="DcsG_Biosynth_Enzyme"/>
</dbReference>
<dbReference type="SUPFAM" id="SSF56059">
    <property type="entry name" value="Glutathione synthetase ATP-binding domain-like"/>
    <property type="match status" value="1"/>
</dbReference>
<keyword evidence="2" id="KW-1185">Reference proteome</keyword>
<sequence>MRVLILVPPADYHTEWRWAFEPQAQAIVDAGLTVEHMPWTESRTFAGYDLVLPLVAWGYHTRFADWLALLDRFDSEGARVANPVEILRWNSDKAYLSELCDKGIPTVPSLAFASLSEQALALAREQFSCAELVVKPTVSASAFGTFRLGPGDPLPEQVRGWRMLVQPWLDAITESGEYSLIYFGGSFSHAVSKVPIAGEFRVQPEYGGIIQKCDPPTGSMELAEAALREAPGATTYARVDIVVGNDGDLQVIELELIEPALFLDREPKPCAAFGAAVRSACECAAE</sequence>
<evidence type="ECO:0000313" key="2">
    <source>
        <dbReference type="Proteomes" id="UP001165342"/>
    </source>
</evidence>
<proteinExistence type="predicted"/>
<dbReference type="RefSeq" id="WP_249831466.1">
    <property type="nucleotide sequence ID" value="NZ_JAMGBE010000002.1"/>
</dbReference>
<organism evidence="1 2">
    <name type="scientific">Sphingomonas hankyongi</name>
    <dbReference type="NCBI Taxonomy" id="2908209"/>
    <lineage>
        <taxon>Bacteria</taxon>
        <taxon>Pseudomonadati</taxon>
        <taxon>Pseudomonadota</taxon>
        <taxon>Alphaproteobacteria</taxon>
        <taxon>Sphingomonadales</taxon>
        <taxon>Sphingomonadaceae</taxon>
        <taxon>Sphingomonas</taxon>
    </lineage>
</organism>
<dbReference type="PANTHER" id="PTHR39217">
    <property type="match status" value="1"/>
</dbReference>
<protein>
    <recommendedName>
        <fullName evidence="3">Transporter</fullName>
    </recommendedName>
</protein>
<evidence type="ECO:0008006" key="3">
    <source>
        <dbReference type="Google" id="ProtNLM"/>
    </source>
</evidence>
<dbReference type="Proteomes" id="UP001165342">
    <property type="component" value="Unassembled WGS sequence"/>
</dbReference>
<comment type="caution">
    <text evidence="1">The sequence shown here is derived from an EMBL/GenBank/DDBJ whole genome shotgun (WGS) entry which is preliminary data.</text>
</comment>
<reference evidence="1" key="1">
    <citation type="submission" date="2022-05" db="EMBL/GenBank/DDBJ databases">
        <authorList>
            <person name="Jo J.-H."/>
            <person name="Im W.-T."/>
        </authorList>
    </citation>
    <scope>NUCLEOTIDE SEQUENCE</scope>
    <source>
        <strain evidence="1">SE220</strain>
    </source>
</reference>
<name>A0ABT0S2B7_9SPHN</name>